<dbReference type="Proteomes" id="UP001153069">
    <property type="component" value="Unassembled WGS sequence"/>
</dbReference>
<evidence type="ECO:0000256" key="1">
    <source>
        <dbReference type="SAM" id="MobiDB-lite"/>
    </source>
</evidence>
<feature type="compositionally biased region" description="Low complexity" evidence="1">
    <location>
        <begin position="12"/>
        <end position="21"/>
    </location>
</feature>
<name>A0A9N8F259_9STRA</name>
<dbReference type="EMBL" id="CAICTM010003604">
    <property type="protein sequence ID" value="CAB9531501.1"/>
    <property type="molecule type" value="Genomic_DNA"/>
</dbReference>
<dbReference type="OrthoDB" id="204260at2759"/>
<evidence type="ECO:0000313" key="3">
    <source>
        <dbReference type="Proteomes" id="UP001153069"/>
    </source>
</evidence>
<evidence type="ECO:0000313" key="2">
    <source>
        <dbReference type="EMBL" id="CAB9531501.1"/>
    </source>
</evidence>
<keyword evidence="3" id="KW-1185">Reference proteome</keyword>
<dbReference type="InterPro" id="IPR002110">
    <property type="entry name" value="Ankyrin_rpt"/>
</dbReference>
<proteinExistence type="predicted"/>
<dbReference type="InterPro" id="IPR036770">
    <property type="entry name" value="Ankyrin_rpt-contain_sf"/>
</dbReference>
<sequence>MCAITMKRKYETATTTTTSSTGARKMRRIVMSSLPDRMLASSAQSNNECSPDTTVAKTLAQEAPLQSYADCADFFHAPTQAEIDAYDHEALAAIRTQNMDVLRQFHATGRPLKCSNKFGESLLHMACRKNMVGVTAFLTQTASVPFAVCDDYGRTPLHDACWAHTTNFELIDLILTACPDLLYIKDKRGNTPLSYLRKDKWASWNKYLATKSADFLKPKQLPTSC</sequence>
<accession>A0A9N8F259</accession>
<protein>
    <submittedName>
        <fullName evidence="2">ANK</fullName>
    </submittedName>
</protein>
<gene>
    <name evidence="2" type="ORF">SEMRO_3606_G349640.1</name>
</gene>
<feature type="region of interest" description="Disordered" evidence="1">
    <location>
        <begin position="1"/>
        <end position="22"/>
    </location>
</feature>
<dbReference type="Gene3D" id="1.25.40.20">
    <property type="entry name" value="Ankyrin repeat-containing domain"/>
    <property type="match status" value="1"/>
</dbReference>
<dbReference type="AlphaFoldDB" id="A0A9N8F259"/>
<dbReference type="Pfam" id="PF12796">
    <property type="entry name" value="Ank_2"/>
    <property type="match status" value="1"/>
</dbReference>
<dbReference type="SUPFAM" id="SSF48403">
    <property type="entry name" value="Ankyrin repeat"/>
    <property type="match status" value="1"/>
</dbReference>
<reference evidence="2" key="1">
    <citation type="submission" date="2020-06" db="EMBL/GenBank/DDBJ databases">
        <authorList>
            <consortium name="Plant Systems Biology data submission"/>
        </authorList>
    </citation>
    <scope>NUCLEOTIDE SEQUENCE</scope>
    <source>
        <strain evidence="2">D6</strain>
    </source>
</reference>
<dbReference type="SMART" id="SM00248">
    <property type="entry name" value="ANK"/>
    <property type="match status" value="2"/>
</dbReference>
<comment type="caution">
    <text evidence="2">The sequence shown here is derived from an EMBL/GenBank/DDBJ whole genome shotgun (WGS) entry which is preliminary data.</text>
</comment>
<organism evidence="2 3">
    <name type="scientific">Seminavis robusta</name>
    <dbReference type="NCBI Taxonomy" id="568900"/>
    <lineage>
        <taxon>Eukaryota</taxon>
        <taxon>Sar</taxon>
        <taxon>Stramenopiles</taxon>
        <taxon>Ochrophyta</taxon>
        <taxon>Bacillariophyta</taxon>
        <taxon>Bacillariophyceae</taxon>
        <taxon>Bacillariophycidae</taxon>
        <taxon>Naviculales</taxon>
        <taxon>Naviculaceae</taxon>
        <taxon>Seminavis</taxon>
    </lineage>
</organism>